<dbReference type="EMBL" id="CP014339">
    <property type="protein sequence ID" value="AQX52843.1"/>
    <property type="molecule type" value="Genomic_DNA"/>
</dbReference>
<evidence type="ECO:0000313" key="3">
    <source>
        <dbReference type="Proteomes" id="UP000189738"/>
    </source>
</evidence>
<evidence type="ECO:0000313" key="2">
    <source>
        <dbReference type="EMBL" id="OPB47484.1"/>
    </source>
</evidence>
<protein>
    <submittedName>
        <fullName evidence="2">Siderophore-interacting protein</fullName>
    </submittedName>
</protein>
<gene>
    <name evidence="1" type="ORF">AYC66_18630</name>
    <name evidence="2" type="ORF">BAY09_07260</name>
</gene>
<sequence>MKEQMMKIKYNIILKICKMKSELRNINRGEIVYHKKMTTTSWHLKIRTIFPMELDIDKNPGYVIPVMIGYDIQGIPVLRRFMLWSYDAMRNIADITIHPSPDKELYNWLGDLQNGKIIKWMNPEEMVLQESNADCYYLIGNADAQSFFYQFNRNLPFSSMVNSFIYSRHTGEFFPDVDGSYPFNYHIIYPYSPERVLDLFKNDFIRTNKDFKIILAGNDEVNKLFTNFFKKEWETREDQVRIVNFNNPY</sequence>
<name>A0A1T3D2E7_9FLAO</name>
<reference evidence="2" key="2">
    <citation type="submission" date="2016-06" db="EMBL/GenBank/DDBJ databases">
        <authorList>
            <person name="Nicholson A.C."/>
        </authorList>
    </citation>
    <scope>NUCLEOTIDE SEQUENCE [LARGE SCALE GENOMIC DNA]</scope>
    <source>
        <strain evidence="2">E6809</strain>
    </source>
</reference>
<organism evidence="2">
    <name type="scientific">Elizabethkingia anophelis</name>
    <dbReference type="NCBI Taxonomy" id="1117645"/>
    <lineage>
        <taxon>Bacteria</taxon>
        <taxon>Pseudomonadati</taxon>
        <taxon>Bacteroidota</taxon>
        <taxon>Flavobacteriia</taxon>
        <taxon>Flavobacteriales</taxon>
        <taxon>Weeksellaceae</taxon>
        <taxon>Elizabethkingia</taxon>
    </lineage>
</organism>
<dbReference type="Proteomes" id="UP000189738">
    <property type="component" value="Chromosome"/>
</dbReference>
<reference evidence="1 3" key="1">
    <citation type="submission" date="2016-02" db="EMBL/GenBank/DDBJ databases">
        <authorList>
            <person name="Nicholson A.C."/>
            <person name="Humrighouse B.W."/>
            <person name="Loparev V."/>
            <person name="Emery B."/>
            <person name="Graziano J."/>
            <person name="McQuiston J.R."/>
        </authorList>
    </citation>
    <scope>NUCLEOTIDE SEQUENCE [LARGE SCALE GENOMIC DNA]</scope>
    <source>
        <strain evidence="1 3">E6809</strain>
    </source>
</reference>
<proteinExistence type="predicted"/>
<dbReference type="AlphaFoldDB" id="A0A1T3D2E7"/>
<evidence type="ECO:0000313" key="1">
    <source>
        <dbReference type="EMBL" id="AQX52843.1"/>
    </source>
</evidence>
<dbReference type="EMBL" id="MAHS01000013">
    <property type="protein sequence ID" value="OPB47484.1"/>
    <property type="molecule type" value="Genomic_DNA"/>
</dbReference>
<accession>A0A1T3D2E7</accession>